<proteinExistence type="predicted"/>
<dbReference type="PANTHER" id="PTHR31480">
    <property type="entry name" value="BIFUNCTIONAL LYCOPENE CYCLASE/PHYTOENE SYNTHASE"/>
    <property type="match status" value="1"/>
</dbReference>
<dbReference type="RefSeq" id="WP_105805464.1">
    <property type="nucleotide sequence ID" value="NZ_MWZD01000017.1"/>
</dbReference>
<evidence type="ECO:0008006" key="3">
    <source>
        <dbReference type="Google" id="ProtNLM"/>
    </source>
</evidence>
<dbReference type="OrthoDB" id="9807580at2"/>
<dbReference type="GO" id="GO:0016765">
    <property type="term" value="F:transferase activity, transferring alkyl or aryl (other than methyl) groups"/>
    <property type="evidence" value="ECO:0007669"/>
    <property type="project" value="UniProtKB-ARBA"/>
</dbReference>
<protein>
    <recommendedName>
        <fullName evidence="3">Phytoene synthase</fullName>
    </recommendedName>
</protein>
<dbReference type="InterPro" id="IPR008949">
    <property type="entry name" value="Isoprenoid_synthase_dom_sf"/>
</dbReference>
<keyword evidence="2" id="KW-1185">Reference proteome</keyword>
<sequence>MRRALDELTPLGRYTAASERSAARVIGAYSTSFGAATRLLAPNRRRHIRNIYALVRIADELVDGVCTEAGIGREAQHEALDRLEDETELAMRTGYSSNPIVHAFATTARGSGIDTTLTGPFFASMRADLRSADRLASTRRTVR</sequence>
<dbReference type="InterPro" id="IPR002060">
    <property type="entry name" value="Squ/phyt_synthse"/>
</dbReference>
<organism evidence="1 2">
    <name type="scientific">Leucobacter massiliensis</name>
    <dbReference type="NCBI Taxonomy" id="1686285"/>
    <lineage>
        <taxon>Bacteria</taxon>
        <taxon>Bacillati</taxon>
        <taxon>Actinomycetota</taxon>
        <taxon>Actinomycetes</taxon>
        <taxon>Micrococcales</taxon>
        <taxon>Microbacteriaceae</taxon>
        <taxon>Leucobacter</taxon>
    </lineage>
</organism>
<dbReference type="Pfam" id="PF00494">
    <property type="entry name" value="SQS_PSY"/>
    <property type="match status" value="1"/>
</dbReference>
<evidence type="ECO:0000313" key="1">
    <source>
        <dbReference type="EMBL" id="PRI11005.1"/>
    </source>
</evidence>
<evidence type="ECO:0000313" key="2">
    <source>
        <dbReference type="Proteomes" id="UP000238650"/>
    </source>
</evidence>
<dbReference type="Gene3D" id="1.10.600.10">
    <property type="entry name" value="Farnesyl Diphosphate Synthase"/>
    <property type="match status" value="1"/>
</dbReference>
<name>A0A2S9QN44_9MICO</name>
<accession>A0A2S9QN44</accession>
<gene>
    <name evidence="1" type="ORF">B4915_09025</name>
</gene>
<dbReference type="AlphaFoldDB" id="A0A2S9QN44"/>
<reference evidence="1 2" key="1">
    <citation type="journal article" date="2017" name="New Microbes New Infect">
        <title>Genome sequence of 'Leucobacter massiliensis' sp. nov. isolated from human pharynx after travel to the 2014 Hajj.</title>
        <authorList>
            <person name="Leangapichart T."/>
            <person name="Gautret P."/>
            <person name="Nguyen T.T."/>
            <person name="Armstrong N."/>
            <person name="Rolain J.M."/>
        </authorList>
    </citation>
    <scope>NUCLEOTIDE SEQUENCE [LARGE SCALE GENOMIC DNA]</scope>
    <source>
        <strain evidence="1 2">122RC15</strain>
    </source>
</reference>
<dbReference type="Proteomes" id="UP000238650">
    <property type="component" value="Unassembled WGS sequence"/>
</dbReference>
<comment type="caution">
    <text evidence="1">The sequence shown here is derived from an EMBL/GenBank/DDBJ whole genome shotgun (WGS) entry which is preliminary data.</text>
</comment>
<dbReference type="EMBL" id="MWZD01000017">
    <property type="protein sequence ID" value="PRI11005.1"/>
    <property type="molecule type" value="Genomic_DNA"/>
</dbReference>
<dbReference type="SUPFAM" id="SSF48576">
    <property type="entry name" value="Terpenoid synthases"/>
    <property type="match status" value="1"/>
</dbReference>